<feature type="coiled-coil region" evidence="1">
    <location>
        <begin position="214"/>
        <end position="248"/>
    </location>
</feature>
<gene>
    <name evidence="3" type="ORF">FRY97_13075</name>
</gene>
<dbReference type="OrthoDB" id="1493494at2"/>
<dbReference type="CDD" id="cd06257">
    <property type="entry name" value="DnaJ"/>
    <property type="match status" value="1"/>
</dbReference>
<sequence>MQIDKSPETRAKENQIQQLEADLKKVRTTIKSLKTRLENNKTLLTDMQRQVSTVMGNLHAELTEHTGKIKRLAQKLIKDRRFKGEDKAFLKQICLEILDDVSGGERVIQEAEEREQAFFEEMGEQEQAQNHDPFAELYVAPEKEAQKDIRKTFLKLSKQFHPDRARSKAEEQEFHRLQQQINEAYKAGDAQTLLELEMLWQDAGPASDEEAHSTDALDSQIRQLELQLSMLEQQKKRLSQELKNIRESDLGYLISDSRHLKKRGMTFEELPEIQMLKSELEPIKIMADALALTDKEGVISDTLFKFFQAQPEDPYDLFNLLFEEEDEEDEDEDDELYITNPSPAFPVGTTVKLKSTFEIITNWETGAYQDFKGFKGTVTKALLDAETEEALYYIRLSASSLSKIDPSYITETGPNFNVLIDIEEGFLAKTTPGRKVSEAEEQAIYETLLYLHGLKILPKAQHERLLSILLPPTGSVEERWLDYFEEYLPLPFKAVMDSPRPHSMEKTKVTVGVCLGFRSGIPLMGCEDAKGNRYTAALTALQPKQPALRRVVNDLRAWADFMEYELER</sequence>
<feature type="domain" description="J" evidence="2">
    <location>
        <begin position="132"/>
        <end position="204"/>
    </location>
</feature>
<keyword evidence="4" id="KW-1185">Reference proteome</keyword>
<feature type="coiled-coil region" evidence="1">
    <location>
        <begin position="9"/>
        <end position="50"/>
    </location>
</feature>
<dbReference type="Proteomes" id="UP000321580">
    <property type="component" value="Unassembled WGS sequence"/>
</dbReference>
<dbReference type="EMBL" id="VOOR01000026">
    <property type="protein sequence ID" value="TXB62667.1"/>
    <property type="molecule type" value="Genomic_DNA"/>
</dbReference>
<dbReference type="InterPro" id="IPR036869">
    <property type="entry name" value="J_dom_sf"/>
</dbReference>
<comment type="caution">
    <text evidence="3">The sequence shown here is derived from an EMBL/GenBank/DDBJ whole genome shotgun (WGS) entry which is preliminary data.</text>
</comment>
<dbReference type="RefSeq" id="WP_147167992.1">
    <property type="nucleotide sequence ID" value="NZ_VOOR01000026.1"/>
</dbReference>
<dbReference type="PROSITE" id="PS50076">
    <property type="entry name" value="DNAJ_2"/>
    <property type="match status" value="1"/>
</dbReference>
<name>A0A5C6RKC9_9BACT</name>
<accession>A0A5C6RKC9</accession>
<evidence type="ECO:0000256" key="1">
    <source>
        <dbReference type="SAM" id="Coils"/>
    </source>
</evidence>
<dbReference type="Gene3D" id="1.10.287.110">
    <property type="entry name" value="DnaJ domain"/>
    <property type="match status" value="1"/>
</dbReference>
<evidence type="ECO:0000313" key="4">
    <source>
        <dbReference type="Proteomes" id="UP000321580"/>
    </source>
</evidence>
<evidence type="ECO:0000313" key="3">
    <source>
        <dbReference type="EMBL" id="TXB62667.1"/>
    </source>
</evidence>
<dbReference type="InterPro" id="IPR001623">
    <property type="entry name" value="DnaJ_domain"/>
</dbReference>
<organism evidence="3 4">
    <name type="scientific">Phaeodactylibacter luteus</name>
    <dbReference type="NCBI Taxonomy" id="1564516"/>
    <lineage>
        <taxon>Bacteria</taxon>
        <taxon>Pseudomonadati</taxon>
        <taxon>Bacteroidota</taxon>
        <taxon>Saprospiria</taxon>
        <taxon>Saprospirales</taxon>
        <taxon>Haliscomenobacteraceae</taxon>
        <taxon>Phaeodactylibacter</taxon>
    </lineage>
</organism>
<dbReference type="AlphaFoldDB" id="A0A5C6RKC9"/>
<evidence type="ECO:0000259" key="2">
    <source>
        <dbReference type="PROSITE" id="PS50076"/>
    </source>
</evidence>
<dbReference type="SUPFAM" id="SSF46565">
    <property type="entry name" value="Chaperone J-domain"/>
    <property type="match status" value="1"/>
</dbReference>
<keyword evidence="1" id="KW-0175">Coiled coil</keyword>
<proteinExistence type="predicted"/>
<protein>
    <recommendedName>
        <fullName evidence="2">J domain-containing protein</fullName>
    </recommendedName>
</protein>
<reference evidence="3 4" key="1">
    <citation type="submission" date="2019-08" db="EMBL/GenBank/DDBJ databases">
        <title>Genome of Phaeodactylibacter luteus.</title>
        <authorList>
            <person name="Bowman J.P."/>
        </authorList>
    </citation>
    <scope>NUCLEOTIDE SEQUENCE [LARGE SCALE GENOMIC DNA]</scope>
    <source>
        <strain evidence="3 4">KCTC 42180</strain>
    </source>
</reference>